<dbReference type="InterPro" id="IPR005493">
    <property type="entry name" value="RraA/RraA-like"/>
</dbReference>
<comment type="cofactor">
    <cofactor evidence="5">
        <name>Mg(2+)</name>
        <dbReference type="ChEBI" id="CHEBI:18420"/>
    </cofactor>
</comment>
<dbReference type="KEGG" id="uli:ETAA1_18240"/>
<dbReference type="Pfam" id="PF03737">
    <property type="entry name" value="RraA-like"/>
    <property type="match status" value="1"/>
</dbReference>
<organism evidence="6 7">
    <name type="scientific">Urbifossiella limnaea</name>
    <dbReference type="NCBI Taxonomy" id="2528023"/>
    <lineage>
        <taxon>Bacteria</taxon>
        <taxon>Pseudomonadati</taxon>
        <taxon>Planctomycetota</taxon>
        <taxon>Planctomycetia</taxon>
        <taxon>Gemmatales</taxon>
        <taxon>Gemmataceae</taxon>
        <taxon>Urbifossiella</taxon>
    </lineage>
</organism>
<reference evidence="6 7" key="1">
    <citation type="submission" date="2019-02" db="EMBL/GenBank/DDBJ databases">
        <title>Deep-cultivation of Planctomycetes and their phenomic and genomic characterization uncovers novel biology.</title>
        <authorList>
            <person name="Wiegand S."/>
            <person name="Jogler M."/>
            <person name="Boedeker C."/>
            <person name="Pinto D."/>
            <person name="Vollmers J."/>
            <person name="Rivas-Marin E."/>
            <person name="Kohn T."/>
            <person name="Peeters S.H."/>
            <person name="Heuer A."/>
            <person name="Rast P."/>
            <person name="Oberbeckmann S."/>
            <person name="Bunk B."/>
            <person name="Jeske O."/>
            <person name="Meyerdierks A."/>
            <person name="Storesund J.E."/>
            <person name="Kallscheuer N."/>
            <person name="Luecker S."/>
            <person name="Lage O.M."/>
            <person name="Pohl T."/>
            <person name="Merkel B.J."/>
            <person name="Hornburger P."/>
            <person name="Mueller R.-W."/>
            <person name="Bruemmer F."/>
            <person name="Labrenz M."/>
            <person name="Spormann A.M."/>
            <person name="Op den Camp H."/>
            <person name="Overmann J."/>
            <person name="Amann R."/>
            <person name="Jetten M.S.M."/>
            <person name="Mascher T."/>
            <person name="Medema M.H."/>
            <person name="Devos D.P."/>
            <person name="Kaster A.-K."/>
            <person name="Ovreas L."/>
            <person name="Rohde M."/>
            <person name="Galperin M.Y."/>
            <person name="Jogler C."/>
        </authorList>
    </citation>
    <scope>NUCLEOTIDE SEQUENCE [LARGE SCALE GENOMIC DNA]</scope>
    <source>
        <strain evidence="6 7">ETA_A1</strain>
    </source>
</reference>
<keyword evidence="7" id="KW-1185">Reference proteome</keyword>
<sequence length="244" mass="26213">MTPVADATLVALRKYDTPTVCNVIELLEVRPRTAGYTDARIRAYYPTLPPMVGFASTATFRAAAPPRGGDTYMGLSRQVELLEKTPGPKVVVFQDLDDPPVAATFGEIMATTYQAFGCVGLVSSGGGRDIDQIEPLKFPCFTGCTIPSHGYTQIVDLGVPVRVGGVWIHPGDLLHGDRNGITTIPVELADLVAEGCAGFMDAEKVMLDYLRAGSVTSAGFNTARDEAKRQMNDMGVRLRARMKA</sequence>
<comment type="cofactor">
    <cofactor evidence="1">
        <name>a divalent metal cation</name>
        <dbReference type="ChEBI" id="CHEBI:60240"/>
    </cofactor>
</comment>
<accession>A0A517XQU6</accession>
<dbReference type="GO" id="GO:0046872">
    <property type="term" value="F:metal ion binding"/>
    <property type="evidence" value="ECO:0007669"/>
    <property type="project" value="UniProtKB-KW"/>
</dbReference>
<name>A0A517XQU6_9BACT</name>
<evidence type="ECO:0000256" key="4">
    <source>
        <dbReference type="ARBA" id="ARBA00030169"/>
    </source>
</evidence>
<keyword evidence="5" id="KW-0460">Magnesium</keyword>
<dbReference type="OrthoDB" id="9784786at2"/>
<dbReference type="EMBL" id="CP036273">
    <property type="protein sequence ID" value="QDU19885.1"/>
    <property type="molecule type" value="Genomic_DNA"/>
</dbReference>
<evidence type="ECO:0000313" key="6">
    <source>
        <dbReference type="EMBL" id="QDU19885.1"/>
    </source>
</evidence>
<dbReference type="CDD" id="cd16841">
    <property type="entry name" value="RraA_family"/>
    <property type="match status" value="1"/>
</dbReference>
<dbReference type="Gene3D" id="3.50.30.40">
    <property type="entry name" value="Ribonuclease E inhibitor RraA/RraA-like"/>
    <property type="match status" value="1"/>
</dbReference>
<evidence type="ECO:0000256" key="3">
    <source>
        <dbReference type="ARBA" id="ARBA00029596"/>
    </source>
</evidence>
<dbReference type="Proteomes" id="UP000319576">
    <property type="component" value="Chromosome"/>
</dbReference>
<feature type="binding site" evidence="5">
    <location>
        <position position="129"/>
    </location>
    <ligand>
        <name>Mg(2+)</name>
        <dbReference type="ChEBI" id="CHEBI:18420"/>
    </ligand>
</feature>
<dbReference type="AlphaFoldDB" id="A0A517XQU6"/>
<dbReference type="SUPFAM" id="SSF89562">
    <property type="entry name" value="RraA-like"/>
    <property type="match status" value="1"/>
</dbReference>
<keyword evidence="5" id="KW-0479">Metal-binding</keyword>
<gene>
    <name evidence="6" type="primary">proA_2</name>
    <name evidence="6" type="ORF">ETAA1_18240</name>
</gene>
<proteinExistence type="predicted"/>
<protein>
    <recommendedName>
        <fullName evidence="2">Putative 4-hydroxy-4-methyl-2-oxoglutarate aldolase</fullName>
    </recommendedName>
    <alternativeName>
        <fullName evidence="3">Regulator of ribonuclease activity homolog</fullName>
    </alternativeName>
    <alternativeName>
        <fullName evidence="4">RraA-like protein</fullName>
    </alternativeName>
</protein>
<feature type="binding site" evidence="5">
    <location>
        <position position="128"/>
    </location>
    <ligand>
        <name>substrate</name>
    </ligand>
</feature>
<dbReference type="RefSeq" id="WP_145236532.1">
    <property type="nucleotide sequence ID" value="NZ_CP036273.1"/>
</dbReference>
<evidence type="ECO:0000313" key="7">
    <source>
        <dbReference type="Proteomes" id="UP000319576"/>
    </source>
</evidence>
<evidence type="ECO:0000256" key="5">
    <source>
        <dbReference type="PIRSR" id="PIRSR605493-1"/>
    </source>
</evidence>
<dbReference type="InterPro" id="IPR036704">
    <property type="entry name" value="RraA/RraA-like_sf"/>
</dbReference>
<evidence type="ECO:0000256" key="1">
    <source>
        <dbReference type="ARBA" id="ARBA00001968"/>
    </source>
</evidence>
<dbReference type="PANTHER" id="PTHR33254:SF4">
    <property type="entry name" value="4-HYDROXY-4-METHYL-2-OXOGLUTARATE ALDOLASE 3-RELATED"/>
    <property type="match status" value="1"/>
</dbReference>
<feature type="binding site" evidence="5">
    <location>
        <begin position="106"/>
        <end position="109"/>
    </location>
    <ligand>
        <name>substrate</name>
    </ligand>
</feature>
<evidence type="ECO:0000256" key="2">
    <source>
        <dbReference type="ARBA" id="ARBA00016549"/>
    </source>
</evidence>
<dbReference type="PANTHER" id="PTHR33254">
    <property type="entry name" value="4-HYDROXY-4-METHYL-2-OXOGLUTARATE ALDOLASE 3-RELATED"/>
    <property type="match status" value="1"/>
</dbReference>